<evidence type="ECO:0000313" key="3">
    <source>
        <dbReference type="Proteomes" id="UP000708208"/>
    </source>
</evidence>
<dbReference type="Proteomes" id="UP000708208">
    <property type="component" value="Unassembled WGS sequence"/>
</dbReference>
<proteinExistence type="predicted"/>
<feature type="transmembrane region" description="Helical" evidence="1">
    <location>
        <begin position="95"/>
        <end position="113"/>
    </location>
</feature>
<dbReference type="AlphaFoldDB" id="A0A8J2PMD5"/>
<evidence type="ECO:0000313" key="2">
    <source>
        <dbReference type="EMBL" id="CAG7818849.1"/>
    </source>
</evidence>
<feature type="transmembrane region" description="Helical" evidence="1">
    <location>
        <begin position="32"/>
        <end position="54"/>
    </location>
</feature>
<protein>
    <recommendedName>
        <fullName evidence="4">Major facilitator superfamily (MFS) profile domain-containing protein</fullName>
    </recommendedName>
</protein>
<organism evidence="2 3">
    <name type="scientific">Allacma fusca</name>
    <dbReference type="NCBI Taxonomy" id="39272"/>
    <lineage>
        <taxon>Eukaryota</taxon>
        <taxon>Metazoa</taxon>
        <taxon>Ecdysozoa</taxon>
        <taxon>Arthropoda</taxon>
        <taxon>Hexapoda</taxon>
        <taxon>Collembola</taxon>
        <taxon>Symphypleona</taxon>
        <taxon>Sminthuridae</taxon>
        <taxon>Allacma</taxon>
    </lineage>
</organism>
<accession>A0A8J2PMD5</accession>
<keyword evidence="3" id="KW-1185">Reference proteome</keyword>
<keyword evidence="1" id="KW-0812">Transmembrane</keyword>
<dbReference type="EMBL" id="CAJVCH010432153">
    <property type="protein sequence ID" value="CAG7818849.1"/>
    <property type="molecule type" value="Genomic_DNA"/>
</dbReference>
<keyword evidence="1" id="KW-1133">Transmembrane helix</keyword>
<dbReference type="OrthoDB" id="2544694at2759"/>
<evidence type="ECO:0008006" key="4">
    <source>
        <dbReference type="Google" id="ProtNLM"/>
    </source>
</evidence>
<keyword evidence="1" id="KW-0472">Membrane</keyword>
<reference evidence="2" key="1">
    <citation type="submission" date="2021-06" db="EMBL/GenBank/DDBJ databases">
        <authorList>
            <person name="Hodson N. C."/>
            <person name="Mongue J. A."/>
            <person name="Jaron S. K."/>
        </authorList>
    </citation>
    <scope>NUCLEOTIDE SEQUENCE</scope>
</reference>
<feature type="transmembrane region" description="Helical" evidence="1">
    <location>
        <begin position="66"/>
        <end position="89"/>
    </location>
</feature>
<gene>
    <name evidence="2" type="ORF">AFUS01_LOCUS29327</name>
</gene>
<name>A0A8J2PMD5_9HEXA</name>
<comment type="caution">
    <text evidence="2">The sequence shown here is derived from an EMBL/GenBank/DDBJ whole genome shotgun (WGS) entry which is preliminary data.</text>
</comment>
<sequence>MIIYMLFADICLAAILVTNFSGHMSTYPAMLTVFALLGRFGALSAWSTLICMTLESFPTTLRSRCLGFVSFAGYLGGIVAPQSLVLGSVSPSLPYILYCILMITSSIFAMFLYEMAGEPLKDTVT</sequence>
<evidence type="ECO:0000256" key="1">
    <source>
        <dbReference type="SAM" id="Phobius"/>
    </source>
</evidence>